<dbReference type="Proteomes" id="UP000305848">
    <property type="component" value="Unassembled WGS sequence"/>
</dbReference>
<evidence type="ECO:0000313" key="3">
    <source>
        <dbReference type="Proteomes" id="UP000305848"/>
    </source>
</evidence>
<dbReference type="OrthoDB" id="678029at2"/>
<dbReference type="Pfam" id="PF13858">
    <property type="entry name" value="DUF4199"/>
    <property type="match status" value="1"/>
</dbReference>
<dbReference type="EMBL" id="SZQL01000017">
    <property type="protein sequence ID" value="TKK66020.1"/>
    <property type="molecule type" value="Genomic_DNA"/>
</dbReference>
<sequence>MAMEKKEIKPATAGLIIGLVSIVLFLLYYFTGLIYHRDFTSFIPMAVSIVIIIVFINLWAKAKNNVVTYGSCFGYGFKSVCVAALIVFFFMVIFIYAFPDYKVHMLDVIKDQMNKNPKITDDQRDKGLAMVSKMFVISTLGGSLFGNLFIGTIASLIGAAIPKKIQADPFSQINQIGEPQ</sequence>
<feature type="transmembrane region" description="Helical" evidence="1">
    <location>
        <begin position="42"/>
        <end position="60"/>
    </location>
</feature>
<keyword evidence="1" id="KW-0812">Transmembrane</keyword>
<comment type="caution">
    <text evidence="2">The sequence shown here is derived from an EMBL/GenBank/DDBJ whole genome shotgun (WGS) entry which is preliminary data.</text>
</comment>
<keyword evidence="1" id="KW-1133">Transmembrane helix</keyword>
<dbReference type="InterPro" id="IPR025250">
    <property type="entry name" value="DUF4199"/>
</dbReference>
<gene>
    <name evidence="2" type="ORF">FC093_18635</name>
</gene>
<feature type="transmembrane region" description="Helical" evidence="1">
    <location>
        <begin position="134"/>
        <end position="161"/>
    </location>
</feature>
<keyword evidence="3" id="KW-1185">Reference proteome</keyword>
<feature type="transmembrane region" description="Helical" evidence="1">
    <location>
        <begin position="72"/>
        <end position="98"/>
    </location>
</feature>
<proteinExistence type="predicted"/>
<keyword evidence="1" id="KW-0472">Membrane</keyword>
<reference evidence="2 3" key="1">
    <citation type="submission" date="2019-05" db="EMBL/GenBank/DDBJ databases">
        <title>Panacibacter sp. strain 17mud1-8 Genome sequencing and assembly.</title>
        <authorList>
            <person name="Chhetri G."/>
        </authorList>
    </citation>
    <scope>NUCLEOTIDE SEQUENCE [LARGE SCALE GENOMIC DNA]</scope>
    <source>
        <strain evidence="2 3">17mud1-8</strain>
    </source>
</reference>
<feature type="transmembrane region" description="Helical" evidence="1">
    <location>
        <begin position="12"/>
        <end position="30"/>
    </location>
</feature>
<evidence type="ECO:0000256" key="1">
    <source>
        <dbReference type="SAM" id="Phobius"/>
    </source>
</evidence>
<accession>A0A4U3KUG3</accession>
<evidence type="ECO:0000313" key="2">
    <source>
        <dbReference type="EMBL" id="TKK66020.1"/>
    </source>
</evidence>
<name>A0A4U3KUG3_9BACT</name>
<dbReference type="AlphaFoldDB" id="A0A4U3KUG3"/>
<protein>
    <submittedName>
        <fullName evidence="2">DUF4199 domain-containing protein</fullName>
    </submittedName>
</protein>
<organism evidence="2 3">
    <name type="scientific">Ilyomonas limi</name>
    <dbReference type="NCBI Taxonomy" id="2575867"/>
    <lineage>
        <taxon>Bacteria</taxon>
        <taxon>Pseudomonadati</taxon>
        <taxon>Bacteroidota</taxon>
        <taxon>Chitinophagia</taxon>
        <taxon>Chitinophagales</taxon>
        <taxon>Chitinophagaceae</taxon>
        <taxon>Ilyomonas</taxon>
    </lineage>
</organism>